<reference evidence="3 4" key="1">
    <citation type="submission" date="2015-06" db="EMBL/GenBank/DDBJ databases">
        <title>Survival trade-offs in plant roots during colonization by closely related pathogenic and mutualistic fungi.</title>
        <authorList>
            <person name="Hacquard S."/>
            <person name="Kracher B."/>
            <person name="Hiruma K."/>
            <person name="Weinman A."/>
            <person name="Muench P."/>
            <person name="Garrido Oter R."/>
            <person name="Ver Loren van Themaat E."/>
            <person name="Dallerey J.-F."/>
            <person name="Damm U."/>
            <person name="Henrissat B."/>
            <person name="Lespinet O."/>
            <person name="Thon M."/>
            <person name="Kemen E."/>
            <person name="McHardy A.C."/>
            <person name="Schulze-Lefert P."/>
            <person name="O'Connell R.J."/>
        </authorList>
    </citation>
    <scope>NUCLEOTIDE SEQUENCE [LARGE SCALE GENOMIC DNA]</scope>
    <source>
        <strain evidence="3 4">MAFF 238704</strain>
    </source>
</reference>
<feature type="domain" description="Heterokaryon incompatibility" evidence="1">
    <location>
        <begin position="22"/>
        <end position="107"/>
    </location>
</feature>
<dbReference type="PANTHER" id="PTHR10622">
    <property type="entry name" value="HET DOMAIN-CONTAINING PROTEIN"/>
    <property type="match status" value="1"/>
</dbReference>
<evidence type="ECO:0000259" key="2">
    <source>
        <dbReference type="Pfam" id="PF26640"/>
    </source>
</evidence>
<dbReference type="Pfam" id="PF26640">
    <property type="entry name" value="DUF8212"/>
    <property type="match status" value="1"/>
</dbReference>
<dbReference type="Proteomes" id="UP000076584">
    <property type="component" value="Unassembled WGS sequence"/>
</dbReference>
<evidence type="ECO:0000259" key="1">
    <source>
        <dbReference type="Pfam" id="PF06985"/>
    </source>
</evidence>
<proteinExistence type="predicted"/>
<feature type="domain" description="DUF8212" evidence="2">
    <location>
        <begin position="234"/>
        <end position="300"/>
    </location>
</feature>
<sequence>MWLLDTKSLALEAVDEPSSVKYAILSHTWEEDEVTFSDISDLDRARQKAGFSKIAKTCELARERGLQYAWVDTCCIDKSSSAELSEAINSMFAWYKSSTVCFVFLSDLPPLENPENPFDRQPGLPYSQEAVGGCRWFTRGWTLQEPIAPARVEFYNSNWEMFTQKSECTWVLSCITSVAVSVLDSPSNLRQTPVAVKMSWAASRKTKRIEDRAYSLLGIFDIHMPLLYGERYKSFRRFQEEIARESDDLSLFAWRSQSSDRTHDENFQLFRGIFARSPTEFRGCSQMRKTTFQSSKPEFSLFNRGVMIKDSFQKSTKDVYVMDLGFSKPYLPIRIFLVHTANGFVRSIPWSLDALVENDRMYRVLLGDVLSICVLRDVTQQEDFELQRLRHKSFHVDFDLPKSLKLERVEPSPEHLWDKFFSKFINNRPNAPYVAKLSLSVRGPAGVSRGAFPLGITIGCGVYVDGVPHVTLYQGQSSDHIPDRNVGTVEPWDVTNLFADHVDWKSYQRVMFAGRGFNGNVPTFKDREVCFSDKHGSTVTVTQFSVELETHNLDDGITTYRVILSGAMKELLGFLDAVNRAPSYIFLEHSPSGASTVL</sequence>
<dbReference type="InterPro" id="IPR058525">
    <property type="entry name" value="DUF8212"/>
</dbReference>
<dbReference type="InterPro" id="IPR010730">
    <property type="entry name" value="HET"/>
</dbReference>
<dbReference type="PANTHER" id="PTHR10622:SF12">
    <property type="entry name" value="HET DOMAIN-CONTAINING PROTEIN"/>
    <property type="match status" value="1"/>
</dbReference>
<dbReference type="AlphaFoldDB" id="A0A166MSU2"/>
<dbReference type="EMBL" id="LFIW01002656">
    <property type="protein sequence ID" value="KZL64960.1"/>
    <property type="molecule type" value="Genomic_DNA"/>
</dbReference>
<name>A0A166MSU2_COLIC</name>
<gene>
    <name evidence="3" type="ORF">CI238_07121</name>
</gene>
<dbReference type="OrthoDB" id="20872at2759"/>
<organism evidence="3 4">
    <name type="scientific">Colletotrichum incanum</name>
    <name type="common">Soybean anthracnose fungus</name>
    <dbReference type="NCBI Taxonomy" id="1573173"/>
    <lineage>
        <taxon>Eukaryota</taxon>
        <taxon>Fungi</taxon>
        <taxon>Dikarya</taxon>
        <taxon>Ascomycota</taxon>
        <taxon>Pezizomycotina</taxon>
        <taxon>Sordariomycetes</taxon>
        <taxon>Hypocreomycetidae</taxon>
        <taxon>Glomerellales</taxon>
        <taxon>Glomerellaceae</taxon>
        <taxon>Colletotrichum</taxon>
        <taxon>Colletotrichum spaethianum species complex</taxon>
    </lineage>
</organism>
<dbReference type="Pfam" id="PF06985">
    <property type="entry name" value="HET"/>
    <property type="match status" value="1"/>
</dbReference>
<evidence type="ECO:0000313" key="4">
    <source>
        <dbReference type="Proteomes" id="UP000076584"/>
    </source>
</evidence>
<evidence type="ECO:0000313" key="3">
    <source>
        <dbReference type="EMBL" id="KZL64960.1"/>
    </source>
</evidence>
<dbReference type="STRING" id="1573173.A0A166MSU2"/>
<accession>A0A166MSU2</accession>
<keyword evidence="4" id="KW-1185">Reference proteome</keyword>
<comment type="caution">
    <text evidence="3">The sequence shown here is derived from an EMBL/GenBank/DDBJ whole genome shotgun (WGS) entry which is preliminary data.</text>
</comment>
<protein>
    <submittedName>
        <fullName evidence="3">Het domain-containing protein</fullName>
    </submittedName>
</protein>